<protein>
    <submittedName>
        <fullName evidence="2">Uncharacterized protein</fullName>
    </submittedName>
</protein>
<evidence type="ECO:0000313" key="3">
    <source>
        <dbReference type="Proteomes" id="UP000269396"/>
    </source>
</evidence>
<evidence type="ECO:0000313" key="2">
    <source>
        <dbReference type="EMBL" id="VDP49346.1"/>
    </source>
</evidence>
<dbReference type="Proteomes" id="UP000269396">
    <property type="component" value="Unassembled WGS sequence"/>
</dbReference>
<dbReference type="EMBL" id="UZAL01029625">
    <property type="protein sequence ID" value="VDP49346.1"/>
    <property type="molecule type" value="Genomic_DNA"/>
</dbReference>
<sequence length="172" mass="19085">MKSGKAEGSGNIPAEAVKSDTEATSYMLHILFRRILEEEQVLTCSKEKYFFNIPEKGDLSKRDNYTSITLLSLPVNSAAEPDERYNGHPTSRSTDRIPPRSDGKHEIQSTARNQLEDSDFADDLALLSHTYQQIQVKAISVAEVSASVGKTTILQYNMESTDPITLDGEAME</sequence>
<gene>
    <name evidence="2" type="ORF">SMTD_LOCUS9339</name>
</gene>
<reference evidence="2 3" key="1">
    <citation type="submission" date="2018-11" db="EMBL/GenBank/DDBJ databases">
        <authorList>
            <consortium name="Pathogen Informatics"/>
        </authorList>
    </citation>
    <scope>NUCLEOTIDE SEQUENCE [LARGE SCALE GENOMIC DNA]</scope>
    <source>
        <strain>Denwood</strain>
        <strain evidence="3">Zambia</strain>
    </source>
</reference>
<feature type="compositionally biased region" description="Basic and acidic residues" evidence="1">
    <location>
        <begin position="93"/>
        <end position="107"/>
    </location>
</feature>
<proteinExistence type="predicted"/>
<keyword evidence="3" id="KW-1185">Reference proteome</keyword>
<dbReference type="AlphaFoldDB" id="A0A183P4Q3"/>
<organism evidence="2 3">
    <name type="scientific">Schistosoma mattheei</name>
    <dbReference type="NCBI Taxonomy" id="31246"/>
    <lineage>
        <taxon>Eukaryota</taxon>
        <taxon>Metazoa</taxon>
        <taxon>Spiralia</taxon>
        <taxon>Lophotrochozoa</taxon>
        <taxon>Platyhelminthes</taxon>
        <taxon>Trematoda</taxon>
        <taxon>Digenea</taxon>
        <taxon>Strigeidida</taxon>
        <taxon>Schistosomatoidea</taxon>
        <taxon>Schistosomatidae</taxon>
        <taxon>Schistosoma</taxon>
    </lineage>
</organism>
<feature type="region of interest" description="Disordered" evidence="1">
    <location>
        <begin position="77"/>
        <end position="108"/>
    </location>
</feature>
<evidence type="ECO:0000256" key="1">
    <source>
        <dbReference type="SAM" id="MobiDB-lite"/>
    </source>
</evidence>
<accession>A0A183P4Q3</accession>
<name>A0A183P4Q3_9TREM</name>